<dbReference type="AlphaFoldDB" id="A0AAV2G8Q5"/>
<gene>
    <name evidence="2" type="ORF">LTRI10_LOCUS46284</name>
</gene>
<evidence type="ECO:0000313" key="2">
    <source>
        <dbReference type="EMBL" id="CAL1406567.1"/>
    </source>
</evidence>
<sequence length="75" mass="8730">MCSVCSVNFFILLIASHSYSTFFVQWLLFSVIDSCRFMVSFLLMEISFRGPCLLAYALICTLCYHLFNNLPLPMW</sequence>
<accession>A0AAV2G8Q5</accession>
<feature type="transmembrane region" description="Helical" evidence="1">
    <location>
        <begin position="41"/>
        <end position="67"/>
    </location>
</feature>
<dbReference type="EMBL" id="OZ034821">
    <property type="protein sequence ID" value="CAL1406567.1"/>
    <property type="molecule type" value="Genomic_DNA"/>
</dbReference>
<feature type="transmembrane region" description="Helical" evidence="1">
    <location>
        <begin position="6"/>
        <end position="29"/>
    </location>
</feature>
<name>A0AAV2G8Q5_9ROSI</name>
<reference evidence="2 3" key="1">
    <citation type="submission" date="2024-04" db="EMBL/GenBank/DDBJ databases">
        <authorList>
            <person name="Fracassetti M."/>
        </authorList>
    </citation>
    <scope>NUCLEOTIDE SEQUENCE [LARGE SCALE GENOMIC DNA]</scope>
</reference>
<evidence type="ECO:0000256" key="1">
    <source>
        <dbReference type="SAM" id="Phobius"/>
    </source>
</evidence>
<keyword evidence="1" id="KW-1133">Transmembrane helix</keyword>
<protein>
    <submittedName>
        <fullName evidence="2">Uncharacterized protein</fullName>
    </submittedName>
</protein>
<proteinExistence type="predicted"/>
<dbReference type="Proteomes" id="UP001497516">
    <property type="component" value="Chromosome 8"/>
</dbReference>
<keyword evidence="1" id="KW-0472">Membrane</keyword>
<organism evidence="2 3">
    <name type="scientific">Linum trigynum</name>
    <dbReference type="NCBI Taxonomy" id="586398"/>
    <lineage>
        <taxon>Eukaryota</taxon>
        <taxon>Viridiplantae</taxon>
        <taxon>Streptophyta</taxon>
        <taxon>Embryophyta</taxon>
        <taxon>Tracheophyta</taxon>
        <taxon>Spermatophyta</taxon>
        <taxon>Magnoliopsida</taxon>
        <taxon>eudicotyledons</taxon>
        <taxon>Gunneridae</taxon>
        <taxon>Pentapetalae</taxon>
        <taxon>rosids</taxon>
        <taxon>fabids</taxon>
        <taxon>Malpighiales</taxon>
        <taxon>Linaceae</taxon>
        <taxon>Linum</taxon>
    </lineage>
</organism>
<keyword evidence="1" id="KW-0812">Transmembrane</keyword>
<evidence type="ECO:0000313" key="3">
    <source>
        <dbReference type="Proteomes" id="UP001497516"/>
    </source>
</evidence>
<keyword evidence="3" id="KW-1185">Reference proteome</keyword>